<dbReference type="InterPro" id="IPR043128">
    <property type="entry name" value="Rev_trsase/Diguanyl_cyclase"/>
</dbReference>
<dbReference type="AlphaFoldDB" id="A0A9W8C418"/>
<name>A0A9W8C418_TRIRA</name>
<dbReference type="EMBL" id="JAFHDT010000008">
    <property type="protein sequence ID" value="KAI7806862.1"/>
    <property type="molecule type" value="Genomic_DNA"/>
</dbReference>
<dbReference type="Proteomes" id="UP001059041">
    <property type="component" value="Linkage Group LG8"/>
</dbReference>
<dbReference type="InterPro" id="IPR000477">
    <property type="entry name" value="RT_dom"/>
</dbReference>
<dbReference type="InterPro" id="IPR041577">
    <property type="entry name" value="RT_RNaseH_2"/>
</dbReference>
<evidence type="ECO:0000259" key="4">
    <source>
        <dbReference type="Pfam" id="PF00078"/>
    </source>
</evidence>
<evidence type="ECO:0000256" key="3">
    <source>
        <dbReference type="ARBA" id="ARBA00023268"/>
    </source>
</evidence>
<keyword evidence="3" id="KW-0511">Multifunctional enzyme</keyword>
<sequence>MGEFNSTSLNEEPDVQSVFVNSCKLLPEDKTVLYVGSQRVSGASELFYAPVTVSGRFTLKGLLDSGSMSCTLNEESESKLQAAGILPNPQTVPSNVVLVGCGGLTVQPKCTYDLEIECYGFKFAVPTLVVPGQRDEFIIGSNVIKCMLQKMKSHDKYWELVSCSNTDPECEQFLELLSCISRWSGPQQSDKLGTVKLRQAVTLLPRREYLVWGKLPANVPVSLGSTVIVEPTTARSAPKNILVGRVATPMWGDRWVPMKILNPNSTSVTLRRNSKLADVSSCLAVEDFTVMQGLKSLDAASLTDPVQLLKGCGLKDIDIDGCDVSEMWKRQMAALVASYQDVFSKDKLDCGEAKDFVHRIRLYDEQPFRLPYRRIPPAHYQKLREVLSEMEEKGIICKSISEYASPLVMVWKKDGNLRVLLCYLDDLLVFAPSEQEALRRLETVFTRLRSSNLKLAPKKCHFLKKSVKFLGHVIDGTGVSVDEEKVKVISAFCKGDLMKEDGITPSQKKVRSFLGMVLYYQSFIPGCSRIARPLFNLTAGKKRSAKGPGGRKRAGTFRELTPLDWTPDCGVAFEELKRTLVDSVVLAHPDFERPFLLSTDASLNGLGAVLSQIPDGEDKARPIAFASKALNHSQTKYPAHRLEFLALKWAVCDKFSHWLKGHEFTVWTDNNPLTYILTKPKLDACEQRWYVQSLISDLQSAMAVAQVNAAQEQTHQSDQYNKRVKGLPLAIGDQVLVTNKGCRGKRKLADRWEPVVYTVIASKPSLHIYRICDKAGNERTFQSDACSSVAEVTPTDVDQNEAVELSRAESMSNISGVATCGDDRTSSWVHSQLSNQPEPRSHLALPVVDDYMVASANPFPQYPVPDSVVVTQGPVADLNAADRYSTRFGRVIRPVRRLIESMVQLESILGLDSGSTVIHV</sequence>
<evidence type="ECO:0000313" key="7">
    <source>
        <dbReference type="Proteomes" id="UP001059041"/>
    </source>
</evidence>
<dbReference type="SUPFAM" id="SSF56672">
    <property type="entry name" value="DNA/RNA polymerases"/>
    <property type="match status" value="1"/>
</dbReference>
<dbReference type="PANTHER" id="PTHR37984:SF5">
    <property type="entry name" value="PROTEIN NYNRIN-LIKE"/>
    <property type="match status" value="1"/>
</dbReference>
<dbReference type="Pfam" id="PF17919">
    <property type="entry name" value="RT_RNaseH_2"/>
    <property type="match status" value="1"/>
</dbReference>
<evidence type="ECO:0000256" key="1">
    <source>
        <dbReference type="ARBA" id="ARBA00010879"/>
    </source>
</evidence>
<comment type="caution">
    <text evidence="6">The sequence shown here is derived from an EMBL/GenBank/DDBJ whole genome shotgun (WGS) entry which is preliminary data.</text>
</comment>
<feature type="domain" description="Reverse transcriptase" evidence="4">
    <location>
        <begin position="419"/>
        <end position="474"/>
    </location>
</feature>
<dbReference type="InterPro" id="IPR050951">
    <property type="entry name" value="Retrovirus_Pol_polyprotein"/>
</dbReference>
<protein>
    <recommendedName>
        <fullName evidence="2">ribonuclease H</fullName>
        <ecNumber evidence="2">3.1.26.4</ecNumber>
    </recommendedName>
</protein>
<dbReference type="Gene3D" id="3.10.20.370">
    <property type="match status" value="1"/>
</dbReference>
<dbReference type="CDD" id="cd09274">
    <property type="entry name" value="RNase_HI_RT_Ty3"/>
    <property type="match status" value="1"/>
</dbReference>
<organism evidence="6 7">
    <name type="scientific">Triplophysa rosa</name>
    <name type="common">Cave loach</name>
    <dbReference type="NCBI Taxonomy" id="992332"/>
    <lineage>
        <taxon>Eukaryota</taxon>
        <taxon>Metazoa</taxon>
        <taxon>Chordata</taxon>
        <taxon>Craniata</taxon>
        <taxon>Vertebrata</taxon>
        <taxon>Euteleostomi</taxon>
        <taxon>Actinopterygii</taxon>
        <taxon>Neopterygii</taxon>
        <taxon>Teleostei</taxon>
        <taxon>Ostariophysi</taxon>
        <taxon>Cypriniformes</taxon>
        <taxon>Nemacheilidae</taxon>
        <taxon>Triplophysa</taxon>
    </lineage>
</organism>
<feature type="domain" description="Reverse transcriptase/retrotransposon-derived protein RNase H-like" evidence="5">
    <location>
        <begin position="565"/>
        <end position="666"/>
    </location>
</feature>
<dbReference type="EC" id="3.1.26.4" evidence="2"/>
<keyword evidence="7" id="KW-1185">Reference proteome</keyword>
<dbReference type="Gene3D" id="3.30.70.270">
    <property type="match status" value="2"/>
</dbReference>
<comment type="similarity">
    <text evidence="1">Belongs to the beta type-B retroviral polymerase family. HERV class-II K(HML-2) pol subfamily.</text>
</comment>
<dbReference type="Pfam" id="PF00078">
    <property type="entry name" value="RVT_1"/>
    <property type="match status" value="1"/>
</dbReference>
<evidence type="ECO:0000256" key="2">
    <source>
        <dbReference type="ARBA" id="ARBA00012180"/>
    </source>
</evidence>
<accession>A0A9W8C418</accession>
<proteinExistence type="inferred from homology"/>
<dbReference type="InterPro" id="IPR043502">
    <property type="entry name" value="DNA/RNA_pol_sf"/>
</dbReference>
<gene>
    <name evidence="6" type="ORF">IRJ41_013188</name>
</gene>
<evidence type="ECO:0000259" key="5">
    <source>
        <dbReference type="Pfam" id="PF17919"/>
    </source>
</evidence>
<dbReference type="FunFam" id="3.10.20.370:FF:000001">
    <property type="entry name" value="Retrovirus-related Pol polyprotein from transposon 17.6-like protein"/>
    <property type="match status" value="1"/>
</dbReference>
<dbReference type="GO" id="GO:0004523">
    <property type="term" value="F:RNA-DNA hybrid ribonuclease activity"/>
    <property type="evidence" value="ECO:0007669"/>
    <property type="project" value="UniProtKB-EC"/>
</dbReference>
<evidence type="ECO:0000313" key="6">
    <source>
        <dbReference type="EMBL" id="KAI7806862.1"/>
    </source>
</evidence>
<dbReference type="PANTHER" id="PTHR37984">
    <property type="entry name" value="PROTEIN CBG26694"/>
    <property type="match status" value="1"/>
</dbReference>
<reference evidence="6" key="1">
    <citation type="submission" date="2021-02" db="EMBL/GenBank/DDBJ databases">
        <title>Comparative genomics reveals that relaxation of natural selection precedes convergent phenotypic evolution of cavefish.</title>
        <authorList>
            <person name="Peng Z."/>
        </authorList>
    </citation>
    <scope>NUCLEOTIDE SEQUENCE</scope>
    <source>
        <tissue evidence="6">Muscle</tissue>
    </source>
</reference>
<dbReference type="Gene3D" id="3.10.10.10">
    <property type="entry name" value="HIV Type 1 Reverse Transcriptase, subunit A, domain 1"/>
    <property type="match status" value="1"/>
</dbReference>